<sequence>MPILSCSNLMKSYVVDTIFENISFNVEEGDKIGVIGLNGAGKTTLFNILSGELNKDSGEIYVQRDLKIGYLKQHVNITSDNTVFQECLEVFQYLIDMEENLRVLEQKISIEGNKGDSNILNSLMDEYGSLSEEFSNLNGYGYKSEIKGILKGVGFSDDDMDKDVNILSGGQKSRLSLAKLLLTKPNLLLLDEPTNHLDIDAISWLERFLKEYRGATLIISHDRYFLDNIVNRIFHLENKNLTIYNTNYTKFMTQRKRDLDLLKKKYEDQQKEIKRQEEIITRFMNYGGSRYIKQAQSRQKLLDKMKVINKQITSKKTRIRFEPKIKSGRDVLRVEEIKKSFGNFELLNDINFNIYRGERVGLIGPNGIGKTTLFKIILGTLSRDNGNIVIGHHVVPGYFDQEMTKLNFDKTIIDEIWDENPSLDYFDIRTILSQFLFIGDDIFKEINDLSGGEKARVALIKLILSQANFLLMDEPTNHLDIDSKEVLEDALLDYEGTLFVISHDRYFLNRVTNKILELTEEGINEFLGNYDYYLEKKNETFYEEDEENNKTKTQIKLERKKEKEIIAEERNRKKKISELEGKIAESEKELKNIDNELCKPEIYEDHEKIVELSRIREDIENNLNRLYEDWMKLT</sequence>
<proteinExistence type="predicted"/>
<dbReference type="RefSeq" id="WP_262430597.1">
    <property type="nucleotide sequence ID" value="NZ_JACRTG010000030.1"/>
</dbReference>
<dbReference type="NCBIfam" id="NF000355">
    <property type="entry name" value="ribo_prot_ABC_F"/>
    <property type="match status" value="1"/>
</dbReference>
<gene>
    <name evidence="6" type="ORF">H8707_13015</name>
</gene>
<evidence type="ECO:0000313" key="7">
    <source>
        <dbReference type="Proteomes" id="UP000601171"/>
    </source>
</evidence>
<dbReference type="AlphaFoldDB" id="A0A926EZI3"/>
<dbReference type="InterPro" id="IPR003593">
    <property type="entry name" value="AAA+_ATPase"/>
</dbReference>
<feature type="domain" description="ABC transporter" evidence="5">
    <location>
        <begin position="4"/>
        <end position="263"/>
    </location>
</feature>
<feature type="coiled-coil region" evidence="4">
    <location>
        <begin position="543"/>
        <end position="629"/>
    </location>
</feature>
<dbReference type="InterPro" id="IPR051309">
    <property type="entry name" value="ABCF_ATPase"/>
</dbReference>
<keyword evidence="3 6" id="KW-0067">ATP-binding</keyword>
<dbReference type="PANTHER" id="PTHR42855">
    <property type="entry name" value="ABC TRANSPORTER ATP-BINDING SUBUNIT"/>
    <property type="match status" value="1"/>
</dbReference>
<name>A0A926EZI3_9FIRM</name>
<dbReference type="Pfam" id="PF00005">
    <property type="entry name" value="ABC_tran"/>
    <property type="match status" value="2"/>
</dbReference>
<dbReference type="Gene3D" id="3.40.50.300">
    <property type="entry name" value="P-loop containing nucleotide triphosphate hydrolases"/>
    <property type="match status" value="2"/>
</dbReference>
<dbReference type="Proteomes" id="UP000601171">
    <property type="component" value="Unassembled WGS sequence"/>
</dbReference>
<dbReference type="FunFam" id="3.40.50.300:FF:000011">
    <property type="entry name" value="Putative ABC transporter ATP-binding component"/>
    <property type="match status" value="1"/>
</dbReference>
<evidence type="ECO:0000313" key="6">
    <source>
        <dbReference type="EMBL" id="MBC8589135.1"/>
    </source>
</evidence>
<evidence type="ECO:0000256" key="1">
    <source>
        <dbReference type="ARBA" id="ARBA00022737"/>
    </source>
</evidence>
<dbReference type="PROSITE" id="PS00211">
    <property type="entry name" value="ABC_TRANSPORTER_1"/>
    <property type="match status" value="2"/>
</dbReference>
<evidence type="ECO:0000259" key="5">
    <source>
        <dbReference type="PROSITE" id="PS50893"/>
    </source>
</evidence>
<dbReference type="EMBL" id="JACRTG010000030">
    <property type="protein sequence ID" value="MBC8589135.1"/>
    <property type="molecule type" value="Genomic_DNA"/>
</dbReference>
<dbReference type="InterPro" id="IPR003439">
    <property type="entry name" value="ABC_transporter-like_ATP-bd"/>
</dbReference>
<dbReference type="InterPro" id="IPR032781">
    <property type="entry name" value="ABC_tran_Xtn"/>
</dbReference>
<keyword evidence="2" id="KW-0547">Nucleotide-binding</keyword>
<dbReference type="PANTHER" id="PTHR42855:SF2">
    <property type="entry name" value="DRUG RESISTANCE ABC TRANSPORTER,ATP-BINDING PROTEIN"/>
    <property type="match status" value="1"/>
</dbReference>
<dbReference type="InterPro" id="IPR027417">
    <property type="entry name" value="P-loop_NTPase"/>
</dbReference>
<organism evidence="6 7">
    <name type="scientific">Paratissierella segnis</name>
    <dbReference type="NCBI Taxonomy" id="2763679"/>
    <lineage>
        <taxon>Bacteria</taxon>
        <taxon>Bacillati</taxon>
        <taxon>Bacillota</taxon>
        <taxon>Tissierellia</taxon>
        <taxon>Tissierellales</taxon>
        <taxon>Tissierellaceae</taxon>
        <taxon>Paratissierella</taxon>
    </lineage>
</organism>
<keyword evidence="1" id="KW-0677">Repeat</keyword>
<keyword evidence="7" id="KW-1185">Reference proteome</keyword>
<feature type="domain" description="ABC transporter" evidence="5">
    <location>
        <begin position="332"/>
        <end position="546"/>
    </location>
</feature>
<dbReference type="SMART" id="SM00382">
    <property type="entry name" value="AAA"/>
    <property type="match status" value="2"/>
</dbReference>
<dbReference type="Pfam" id="PF12848">
    <property type="entry name" value="ABC_tran_Xtn"/>
    <property type="match status" value="1"/>
</dbReference>
<dbReference type="GO" id="GO:0005524">
    <property type="term" value="F:ATP binding"/>
    <property type="evidence" value="ECO:0007669"/>
    <property type="project" value="UniProtKB-KW"/>
</dbReference>
<protein>
    <submittedName>
        <fullName evidence="6">ABC-F family ATP-binding cassette domain-containing protein</fullName>
    </submittedName>
</protein>
<evidence type="ECO:0000256" key="2">
    <source>
        <dbReference type="ARBA" id="ARBA00022741"/>
    </source>
</evidence>
<accession>A0A926EZI3</accession>
<dbReference type="InterPro" id="IPR032524">
    <property type="entry name" value="ABC_tran_C"/>
</dbReference>
<comment type="caution">
    <text evidence="6">The sequence shown here is derived from an EMBL/GenBank/DDBJ whole genome shotgun (WGS) entry which is preliminary data.</text>
</comment>
<dbReference type="FunFam" id="3.40.50.300:FF:000309">
    <property type="entry name" value="ABC transporter ATP-binding protein"/>
    <property type="match status" value="1"/>
</dbReference>
<dbReference type="GO" id="GO:0016887">
    <property type="term" value="F:ATP hydrolysis activity"/>
    <property type="evidence" value="ECO:0007669"/>
    <property type="project" value="InterPro"/>
</dbReference>
<dbReference type="CDD" id="cd03221">
    <property type="entry name" value="ABCF_EF-3"/>
    <property type="match status" value="2"/>
</dbReference>
<keyword evidence="4" id="KW-0175">Coiled coil</keyword>
<dbReference type="InterPro" id="IPR017871">
    <property type="entry name" value="ABC_transporter-like_CS"/>
</dbReference>
<feature type="coiled-coil region" evidence="4">
    <location>
        <begin position="252"/>
        <end position="279"/>
    </location>
</feature>
<dbReference type="GO" id="GO:0003677">
    <property type="term" value="F:DNA binding"/>
    <property type="evidence" value="ECO:0007669"/>
    <property type="project" value="InterPro"/>
</dbReference>
<evidence type="ECO:0000256" key="4">
    <source>
        <dbReference type="SAM" id="Coils"/>
    </source>
</evidence>
<reference evidence="6" key="1">
    <citation type="submission" date="2020-08" db="EMBL/GenBank/DDBJ databases">
        <title>Genome public.</title>
        <authorList>
            <person name="Liu C."/>
            <person name="Sun Q."/>
        </authorList>
    </citation>
    <scope>NUCLEOTIDE SEQUENCE</scope>
    <source>
        <strain evidence="6">BX21</strain>
    </source>
</reference>
<dbReference type="SUPFAM" id="SSF52540">
    <property type="entry name" value="P-loop containing nucleoside triphosphate hydrolases"/>
    <property type="match status" value="2"/>
</dbReference>
<dbReference type="Pfam" id="PF16326">
    <property type="entry name" value="ABC_tran_CTD"/>
    <property type="match status" value="1"/>
</dbReference>
<dbReference type="PROSITE" id="PS50893">
    <property type="entry name" value="ABC_TRANSPORTER_2"/>
    <property type="match status" value="2"/>
</dbReference>
<evidence type="ECO:0000256" key="3">
    <source>
        <dbReference type="ARBA" id="ARBA00022840"/>
    </source>
</evidence>